<dbReference type="SUPFAM" id="SSF51735">
    <property type="entry name" value="NAD(P)-binding Rossmann-fold domains"/>
    <property type="match status" value="1"/>
</dbReference>
<organism evidence="3 4">
    <name type="scientific">Meganyctiphanes norvegica</name>
    <name type="common">Northern krill</name>
    <name type="synonym">Thysanopoda norvegica</name>
    <dbReference type="NCBI Taxonomy" id="48144"/>
    <lineage>
        <taxon>Eukaryota</taxon>
        <taxon>Metazoa</taxon>
        <taxon>Ecdysozoa</taxon>
        <taxon>Arthropoda</taxon>
        <taxon>Crustacea</taxon>
        <taxon>Multicrustacea</taxon>
        <taxon>Malacostraca</taxon>
        <taxon>Eumalacostraca</taxon>
        <taxon>Eucarida</taxon>
        <taxon>Euphausiacea</taxon>
        <taxon>Euphausiidae</taxon>
        <taxon>Meganyctiphanes</taxon>
    </lineage>
</organism>
<accession>A0AAV2RGF2</accession>
<dbReference type="EMBL" id="CAXKWB010021444">
    <property type="protein sequence ID" value="CAL4123176.1"/>
    <property type="molecule type" value="Genomic_DNA"/>
</dbReference>
<dbReference type="Proteomes" id="UP001497623">
    <property type="component" value="Unassembled WGS sequence"/>
</dbReference>
<keyword evidence="1" id="KW-0560">Oxidoreductase</keyword>
<comment type="similarity">
    <text evidence="2">Belongs to the short-chain dehydrogenases/reductases (SDR) family.</text>
</comment>
<dbReference type="PRINTS" id="PR00081">
    <property type="entry name" value="GDHRDH"/>
</dbReference>
<dbReference type="PANTHER" id="PTHR43157">
    <property type="entry name" value="PHOSPHATIDYLINOSITOL-GLYCAN BIOSYNTHESIS CLASS F PROTEIN-RELATED"/>
    <property type="match status" value="1"/>
</dbReference>
<dbReference type="PRINTS" id="PR00080">
    <property type="entry name" value="SDRFAMILY"/>
</dbReference>
<dbReference type="InterPro" id="IPR002347">
    <property type="entry name" value="SDR_fam"/>
</dbReference>
<sequence>MSVLDKLGPFRLKWASREFFLNKAAWQKFFEYEKKNLSILAVIILILGLIFDTRTRTTLLLTISILILRRIMAGGICTSTKRLDGQNIIVTGCNAGIGKETALDLSARGAKIIMACRDTKKAEKAAAFIKKETGGEVDVLQLDLSSLLSIYDFVEQIKVKYSCIHQLINNAGIMMAPQSKTENGFDITMGTNHLGSFYLTQLLLPQLRHSEPARIINLSSLAHQSGKMDFDNFNFEKGAYDKNLVYGTSKLANILFTRQLAKEVKG</sequence>
<evidence type="ECO:0000313" key="3">
    <source>
        <dbReference type="EMBL" id="CAL4123176.1"/>
    </source>
</evidence>
<comment type="caution">
    <text evidence="3">The sequence shown here is derived from an EMBL/GenBank/DDBJ whole genome shotgun (WGS) entry which is preliminary data.</text>
</comment>
<proteinExistence type="inferred from homology"/>
<dbReference type="GO" id="GO:0016491">
    <property type="term" value="F:oxidoreductase activity"/>
    <property type="evidence" value="ECO:0007669"/>
    <property type="project" value="UniProtKB-KW"/>
</dbReference>
<evidence type="ECO:0000256" key="2">
    <source>
        <dbReference type="RuleBase" id="RU000363"/>
    </source>
</evidence>
<dbReference type="Pfam" id="PF00106">
    <property type="entry name" value="adh_short"/>
    <property type="match status" value="1"/>
</dbReference>
<feature type="non-terminal residue" evidence="3">
    <location>
        <position position="266"/>
    </location>
</feature>
<dbReference type="Gene3D" id="3.40.50.720">
    <property type="entry name" value="NAD(P)-binding Rossmann-like Domain"/>
    <property type="match status" value="1"/>
</dbReference>
<dbReference type="PANTHER" id="PTHR43157:SF73">
    <property type="entry name" value="WW DOMAIN-CONTAINING OXIDOREDUCTASE-LIKE PROTEIN"/>
    <property type="match status" value="1"/>
</dbReference>
<dbReference type="InterPro" id="IPR036291">
    <property type="entry name" value="NAD(P)-bd_dom_sf"/>
</dbReference>
<name>A0AAV2RGF2_MEGNR</name>
<dbReference type="AlphaFoldDB" id="A0AAV2RGF2"/>
<evidence type="ECO:0000313" key="4">
    <source>
        <dbReference type="Proteomes" id="UP001497623"/>
    </source>
</evidence>
<gene>
    <name evidence="3" type="ORF">MNOR_LOCUS23864</name>
</gene>
<protein>
    <submittedName>
        <fullName evidence="3">Uncharacterized protein</fullName>
    </submittedName>
</protein>
<keyword evidence="4" id="KW-1185">Reference proteome</keyword>
<evidence type="ECO:0000256" key="1">
    <source>
        <dbReference type="ARBA" id="ARBA00023002"/>
    </source>
</evidence>
<reference evidence="3 4" key="1">
    <citation type="submission" date="2024-05" db="EMBL/GenBank/DDBJ databases">
        <authorList>
            <person name="Wallberg A."/>
        </authorList>
    </citation>
    <scope>NUCLEOTIDE SEQUENCE [LARGE SCALE GENOMIC DNA]</scope>
</reference>